<evidence type="ECO:0000313" key="2">
    <source>
        <dbReference type="Proteomes" id="UP000829196"/>
    </source>
</evidence>
<reference evidence="1" key="1">
    <citation type="journal article" date="2022" name="Front. Genet.">
        <title>Chromosome-Scale Assembly of the Dendrobium nobile Genome Provides Insights Into the Molecular Mechanism of the Biosynthesis of the Medicinal Active Ingredient of Dendrobium.</title>
        <authorList>
            <person name="Xu Q."/>
            <person name="Niu S.-C."/>
            <person name="Li K.-L."/>
            <person name="Zheng P.-J."/>
            <person name="Zhang X.-J."/>
            <person name="Jia Y."/>
            <person name="Liu Y."/>
            <person name="Niu Y.-X."/>
            <person name="Yu L.-H."/>
            <person name="Chen D.-F."/>
            <person name="Zhang G.-Q."/>
        </authorList>
    </citation>
    <scope>NUCLEOTIDE SEQUENCE</scope>
    <source>
        <tissue evidence="1">Leaf</tissue>
    </source>
</reference>
<dbReference type="EMBL" id="JAGYWB010000010">
    <property type="protein sequence ID" value="KAI0507923.1"/>
    <property type="molecule type" value="Genomic_DNA"/>
</dbReference>
<gene>
    <name evidence="1" type="ORF">KFK09_014051</name>
</gene>
<dbReference type="AlphaFoldDB" id="A0A8T3B8W1"/>
<evidence type="ECO:0000313" key="1">
    <source>
        <dbReference type="EMBL" id="KAI0507923.1"/>
    </source>
</evidence>
<protein>
    <submittedName>
        <fullName evidence="1">Uncharacterized protein</fullName>
    </submittedName>
</protein>
<keyword evidence="2" id="KW-1185">Reference proteome</keyword>
<organism evidence="1 2">
    <name type="scientific">Dendrobium nobile</name>
    <name type="common">Orchid</name>
    <dbReference type="NCBI Taxonomy" id="94219"/>
    <lineage>
        <taxon>Eukaryota</taxon>
        <taxon>Viridiplantae</taxon>
        <taxon>Streptophyta</taxon>
        <taxon>Embryophyta</taxon>
        <taxon>Tracheophyta</taxon>
        <taxon>Spermatophyta</taxon>
        <taxon>Magnoliopsida</taxon>
        <taxon>Liliopsida</taxon>
        <taxon>Asparagales</taxon>
        <taxon>Orchidaceae</taxon>
        <taxon>Epidendroideae</taxon>
        <taxon>Malaxideae</taxon>
        <taxon>Dendrobiinae</taxon>
        <taxon>Dendrobium</taxon>
    </lineage>
</organism>
<proteinExistence type="predicted"/>
<name>A0A8T3B8W1_DENNO</name>
<accession>A0A8T3B8W1</accession>
<dbReference type="Proteomes" id="UP000829196">
    <property type="component" value="Unassembled WGS sequence"/>
</dbReference>
<comment type="caution">
    <text evidence="1">The sequence shown here is derived from an EMBL/GenBank/DDBJ whole genome shotgun (WGS) entry which is preliminary data.</text>
</comment>
<sequence>MSTQKEGRKEKLSITNCFPIKILKSLLPAQKTYTSNRKPTKNQQKNTTVENIKRTKNPTVLPPNREDGINYTKTTIIRLPWKEKQPPNREKNNVIPYGHTQPTPHPHIIHQRMPTPPHHHIPQVNPPHSANTAQIQIPQVKPPHHHIISHGMLTPHPHQLQATKQKEHTNLTRIGTTRLQ</sequence>